<feature type="region of interest" description="Disordered" evidence="1">
    <location>
        <begin position="46"/>
        <end position="111"/>
    </location>
</feature>
<dbReference type="Proteomes" id="UP000001977">
    <property type="component" value="Chromosome"/>
</dbReference>
<proteinExistence type="predicted"/>
<dbReference type="HOGENOM" id="CLU_2153444_0_0_4"/>
<organism evidence="3 4">
    <name type="scientific">Bordetella avium (strain 197N)</name>
    <dbReference type="NCBI Taxonomy" id="360910"/>
    <lineage>
        <taxon>Bacteria</taxon>
        <taxon>Pseudomonadati</taxon>
        <taxon>Pseudomonadota</taxon>
        <taxon>Betaproteobacteria</taxon>
        <taxon>Burkholderiales</taxon>
        <taxon>Alcaligenaceae</taxon>
        <taxon>Bordetella</taxon>
    </lineage>
</organism>
<evidence type="ECO:0000313" key="4">
    <source>
        <dbReference type="Proteomes" id="UP000001977"/>
    </source>
</evidence>
<dbReference type="AlphaFoldDB" id="Q2KWJ3"/>
<evidence type="ECO:0000313" key="3">
    <source>
        <dbReference type="EMBL" id="CAJ48423.1"/>
    </source>
</evidence>
<name>Q2KWJ3_BORA1</name>
<feature type="chain" id="PRO_5004211991" evidence="2">
    <location>
        <begin position="41"/>
        <end position="111"/>
    </location>
</feature>
<gene>
    <name evidence="3" type="ordered locus">BAV0812</name>
</gene>
<dbReference type="RefSeq" id="WP_012416504.1">
    <property type="nucleotide sequence ID" value="NC_010645.1"/>
</dbReference>
<accession>Q2KWJ3</accession>
<feature type="signal peptide" evidence="2">
    <location>
        <begin position="1"/>
        <end position="40"/>
    </location>
</feature>
<protein>
    <submittedName>
        <fullName evidence="3">Uncharacterized protein</fullName>
    </submittedName>
</protein>
<dbReference type="KEGG" id="bav:BAV0812"/>
<keyword evidence="4" id="KW-1185">Reference proteome</keyword>
<feature type="compositionally biased region" description="Basic and acidic residues" evidence="1">
    <location>
        <begin position="51"/>
        <end position="77"/>
    </location>
</feature>
<dbReference type="EMBL" id="AM167904">
    <property type="protein sequence ID" value="CAJ48423.1"/>
    <property type="molecule type" value="Genomic_DNA"/>
</dbReference>
<evidence type="ECO:0000256" key="2">
    <source>
        <dbReference type="SAM" id="SignalP"/>
    </source>
</evidence>
<evidence type="ECO:0000256" key="1">
    <source>
        <dbReference type="SAM" id="MobiDB-lite"/>
    </source>
</evidence>
<dbReference type="STRING" id="360910.BAV0812"/>
<reference evidence="3 4" key="1">
    <citation type="journal article" date="2006" name="J. Bacteriol.">
        <title>Comparison of the genome sequence of the poultry pathogen Bordetella avium with those of B. bronchiseptica, B. pertussis, and B. parapertussis reveals extensive diversity in surface structures associated with host interaction.</title>
        <authorList>
            <person name="Sebaihia M."/>
            <person name="Preston A."/>
            <person name="Maskell D.J."/>
            <person name="Kuzmiak H."/>
            <person name="Connell T.D."/>
            <person name="King N.D."/>
            <person name="Orndorff P.E."/>
            <person name="Miyamoto D.M."/>
            <person name="Thomson N.R."/>
            <person name="Harris D."/>
            <person name="Goble A."/>
            <person name="Lord A."/>
            <person name="Murphy L."/>
            <person name="Quail M.A."/>
            <person name="Rutter S."/>
            <person name="Squares R."/>
            <person name="Squares S."/>
            <person name="Woodward J."/>
            <person name="Parkhill J."/>
            <person name="Temple L.M."/>
        </authorList>
    </citation>
    <scope>NUCLEOTIDE SEQUENCE [LARGE SCALE GENOMIC DNA]</scope>
    <source>
        <strain evidence="3 4">197N</strain>
    </source>
</reference>
<sequence length="111" mass="11317">MIQASPVPFNPPSPASLTRKMLAGLFLSAPLYLHIPIALASDGAPAVVQGDQHDAAPTEKEGSAKTEEGEAEAKEGQDQQAAQGGVPDAQDTQAGMGGGGGGVPYHAKYHR</sequence>
<keyword evidence="2" id="KW-0732">Signal</keyword>